<dbReference type="PANTHER" id="PTHR33121:SF70">
    <property type="entry name" value="SIGNALING PROTEIN YKOW"/>
    <property type="match status" value="1"/>
</dbReference>
<name>A0A212LM17_9HYPH</name>
<dbReference type="InterPro" id="IPR050706">
    <property type="entry name" value="Cyclic-di-GMP_PDE-like"/>
</dbReference>
<sequence length="52" mass="5684">MIAEGVETTAQRDMLRHFGVDFGQGYLFSRAMLPAQIESSGLVNMLPAQARA</sequence>
<reference evidence="2" key="1">
    <citation type="submission" date="2016-08" db="EMBL/GenBank/DDBJ databases">
        <authorList>
            <person name="Seilhamer J.J."/>
        </authorList>
    </citation>
    <scope>NUCLEOTIDE SEQUENCE</scope>
    <source>
        <strain evidence="2">86</strain>
    </source>
</reference>
<dbReference type="PROSITE" id="PS50883">
    <property type="entry name" value="EAL"/>
    <property type="match status" value="1"/>
</dbReference>
<dbReference type="Gene3D" id="3.20.20.450">
    <property type="entry name" value="EAL domain"/>
    <property type="match status" value="1"/>
</dbReference>
<dbReference type="GO" id="GO:0071111">
    <property type="term" value="F:cyclic-guanylate-specific phosphodiesterase activity"/>
    <property type="evidence" value="ECO:0007669"/>
    <property type="project" value="InterPro"/>
</dbReference>
<dbReference type="InterPro" id="IPR035919">
    <property type="entry name" value="EAL_sf"/>
</dbReference>
<gene>
    <name evidence="2" type="ORF">KL86PLE_80005</name>
</gene>
<proteinExistence type="predicted"/>
<dbReference type="AlphaFoldDB" id="A0A212LM17"/>
<organism evidence="2">
    <name type="scientific">uncultured Pleomorphomonas sp</name>
    <dbReference type="NCBI Taxonomy" id="442121"/>
    <lineage>
        <taxon>Bacteria</taxon>
        <taxon>Pseudomonadati</taxon>
        <taxon>Pseudomonadota</taxon>
        <taxon>Alphaproteobacteria</taxon>
        <taxon>Hyphomicrobiales</taxon>
        <taxon>Pleomorphomonadaceae</taxon>
        <taxon>Pleomorphomonas</taxon>
        <taxon>environmental samples</taxon>
    </lineage>
</organism>
<evidence type="ECO:0000313" key="2">
    <source>
        <dbReference type="EMBL" id="SCM78570.1"/>
    </source>
</evidence>
<dbReference type="InterPro" id="IPR001633">
    <property type="entry name" value="EAL_dom"/>
</dbReference>
<protein>
    <recommendedName>
        <fullName evidence="1">EAL domain-containing protein</fullName>
    </recommendedName>
</protein>
<evidence type="ECO:0000259" key="1">
    <source>
        <dbReference type="PROSITE" id="PS50883"/>
    </source>
</evidence>
<dbReference type="Pfam" id="PF00563">
    <property type="entry name" value="EAL"/>
    <property type="match status" value="1"/>
</dbReference>
<dbReference type="PANTHER" id="PTHR33121">
    <property type="entry name" value="CYCLIC DI-GMP PHOSPHODIESTERASE PDEF"/>
    <property type="match status" value="1"/>
</dbReference>
<dbReference type="EMBL" id="FMJD01000012">
    <property type="protein sequence ID" value="SCM78570.1"/>
    <property type="molecule type" value="Genomic_DNA"/>
</dbReference>
<feature type="domain" description="EAL" evidence="1">
    <location>
        <begin position="1"/>
        <end position="45"/>
    </location>
</feature>
<accession>A0A212LM17</accession>
<dbReference type="SUPFAM" id="SSF141868">
    <property type="entry name" value="EAL domain-like"/>
    <property type="match status" value="1"/>
</dbReference>